<evidence type="ECO:0000256" key="2">
    <source>
        <dbReference type="ARBA" id="ARBA00007749"/>
    </source>
</evidence>
<dbReference type="GO" id="GO:0016787">
    <property type="term" value="F:hydrolase activity"/>
    <property type="evidence" value="ECO:0007669"/>
    <property type="project" value="UniProtKB-KW"/>
</dbReference>
<comment type="caution">
    <text evidence="6">The sequence shown here is derived from an EMBL/GenBank/DDBJ whole genome shotgun (WGS) entry which is preliminary data.</text>
</comment>
<keyword evidence="3" id="KW-0479">Metal-binding</keyword>
<dbReference type="EMBL" id="CAJB01000042">
    <property type="protein sequence ID" value="CCH76633.1"/>
    <property type="molecule type" value="Genomic_DNA"/>
</dbReference>
<dbReference type="AlphaFoldDB" id="A0A077LT94"/>
<keyword evidence="7" id="KW-1185">Reference proteome</keyword>
<evidence type="ECO:0000256" key="4">
    <source>
        <dbReference type="ARBA" id="ARBA00022801"/>
    </source>
</evidence>
<evidence type="ECO:0008006" key="8">
    <source>
        <dbReference type="Google" id="ProtNLM"/>
    </source>
</evidence>
<evidence type="ECO:0000313" key="6">
    <source>
        <dbReference type="EMBL" id="CCH76633.1"/>
    </source>
</evidence>
<name>A0A077LT94_9MICO</name>
<dbReference type="RefSeq" id="WP_157635492.1">
    <property type="nucleotide sequence ID" value="NZ_HF570958.1"/>
</dbReference>
<dbReference type="GO" id="GO:0046872">
    <property type="term" value="F:metal ion binding"/>
    <property type="evidence" value="ECO:0007669"/>
    <property type="project" value="UniProtKB-KW"/>
</dbReference>
<accession>A0A077LT94</accession>
<sequence length="393" mass="43055">MLLKLDQIATSRRTPKVVAPMVAPQDGPLDIEVPEAEGLGASITTLDRVHAAHTEGYGAVLRTARRAALDFRAEFAATGTPLHVSSHDLVTAPYPTKFGLWRAPSSPAPYVFLTNRMLVVRWHDSDGTLRTLLWEPSDAELVANTAFYRSVAEATPDFLVEKLVTNYGDVVPRAIAAGIDPAEVDYVAFDHLHTQDVRRLVGTTKPQGDISPDAPVQAWFPNARLIVQRHELLAMRDLHPLQKPWYQPETFVDIDPAKYLVIDGDRLLAPGVALIRTPGHATGNQTLVLNTGTGIWTLSENAVGAECMTPEHSRIPGVAGWASKWGQEVVMNANTIETTATQYNFCIVEKLLADRSQQDERFLQFYPTSELTASPFGPGVKPTFTHGGLTHDA</sequence>
<dbReference type="PANTHER" id="PTHR42978">
    <property type="entry name" value="QUORUM-QUENCHING LACTONASE YTNP-RELATED-RELATED"/>
    <property type="match status" value="1"/>
</dbReference>
<dbReference type="Proteomes" id="UP000035721">
    <property type="component" value="Unassembled WGS sequence"/>
</dbReference>
<dbReference type="SUPFAM" id="SSF56281">
    <property type="entry name" value="Metallo-hydrolase/oxidoreductase"/>
    <property type="match status" value="1"/>
</dbReference>
<dbReference type="PANTHER" id="PTHR42978:SF7">
    <property type="entry name" value="METALLO-HYDROLASE RV2300C-RELATED"/>
    <property type="match status" value="1"/>
</dbReference>
<evidence type="ECO:0000256" key="1">
    <source>
        <dbReference type="ARBA" id="ARBA00001947"/>
    </source>
</evidence>
<evidence type="ECO:0000313" key="7">
    <source>
        <dbReference type="Proteomes" id="UP000035721"/>
    </source>
</evidence>
<comment type="cofactor">
    <cofactor evidence="1">
        <name>Zn(2+)</name>
        <dbReference type="ChEBI" id="CHEBI:29105"/>
    </cofactor>
</comment>
<organism evidence="6 7">
    <name type="scientific">Nostocoides japonicum T1-X7</name>
    <dbReference type="NCBI Taxonomy" id="1194083"/>
    <lineage>
        <taxon>Bacteria</taxon>
        <taxon>Bacillati</taxon>
        <taxon>Actinomycetota</taxon>
        <taxon>Actinomycetes</taxon>
        <taxon>Micrococcales</taxon>
        <taxon>Intrasporangiaceae</taxon>
        <taxon>Nostocoides</taxon>
    </lineage>
</organism>
<proteinExistence type="inferred from homology"/>
<gene>
    <name evidence="6" type="ORF">BN12_1360021</name>
</gene>
<keyword evidence="4" id="KW-0378">Hydrolase</keyword>
<reference evidence="6 7" key="1">
    <citation type="journal article" date="2013" name="ISME J.">
        <title>A metabolic model for members of the genus Tetrasphaera involved in enhanced biological phosphorus removal.</title>
        <authorList>
            <person name="Kristiansen R."/>
            <person name="Nguyen H.T.T."/>
            <person name="Saunders A.M."/>
            <person name="Nielsen J.L."/>
            <person name="Wimmer R."/>
            <person name="Le V.Q."/>
            <person name="McIlroy S.J."/>
            <person name="Petrovski S."/>
            <person name="Seviour R.J."/>
            <person name="Calteau A."/>
            <person name="Nielsen K.L."/>
            <person name="Nielsen P.H."/>
        </authorList>
    </citation>
    <scope>NUCLEOTIDE SEQUENCE [LARGE SCALE GENOMIC DNA]</scope>
    <source>
        <strain evidence="6 7">T1-X7</strain>
    </source>
</reference>
<dbReference type="STRING" id="1194083.BN12_1360021"/>
<dbReference type="Gene3D" id="3.60.15.10">
    <property type="entry name" value="Ribonuclease Z/Hydroxyacylglutathione hydrolase-like"/>
    <property type="match status" value="1"/>
</dbReference>
<dbReference type="OrthoDB" id="3196337at2"/>
<comment type="similarity">
    <text evidence="2">Belongs to the metallo-beta-lactamase superfamily.</text>
</comment>
<evidence type="ECO:0000256" key="5">
    <source>
        <dbReference type="ARBA" id="ARBA00022833"/>
    </source>
</evidence>
<dbReference type="InterPro" id="IPR036866">
    <property type="entry name" value="RibonucZ/Hydroxyglut_hydro"/>
</dbReference>
<dbReference type="InterPro" id="IPR051013">
    <property type="entry name" value="MBL_superfamily_lactonases"/>
</dbReference>
<protein>
    <recommendedName>
        <fullName evidence="8">Metallo-beta-lactamase domain-containing protein</fullName>
    </recommendedName>
</protein>
<keyword evidence="5" id="KW-0862">Zinc</keyword>
<evidence type="ECO:0000256" key="3">
    <source>
        <dbReference type="ARBA" id="ARBA00022723"/>
    </source>
</evidence>